<organism evidence="1 2">
    <name type="scientific">Gigaspora margarita</name>
    <dbReference type="NCBI Taxonomy" id="4874"/>
    <lineage>
        <taxon>Eukaryota</taxon>
        <taxon>Fungi</taxon>
        <taxon>Fungi incertae sedis</taxon>
        <taxon>Mucoromycota</taxon>
        <taxon>Glomeromycotina</taxon>
        <taxon>Glomeromycetes</taxon>
        <taxon>Diversisporales</taxon>
        <taxon>Gigasporaceae</taxon>
        <taxon>Gigaspora</taxon>
    </lineage>
</organism>
<gene>
    <name evidence="1" type="ORF">GMARGA_LOCUS26822</name>
</gene>
<dbReference type="Proteomes" id="UP000789901">
    <property type="component" value="Unassembled WGS sequence"/>
</dbReference>
<protein>
    <submittedName>
        <fullName evidence="1">17566_t:CDS:1</fullName>
    </submittedName>
</protein>
<name>A0ABN7W636_GIGMA</name>
<feature type="non-terminal residue" evidence="1">
    <location>
        <position position="88"/>
    </location>
</feature>
<evidence type="ECO:0000313" key="2">
    <source>
        <dbReference type="Proteomes" id="UP000789901"/>
    </source>
</evidence>
<accession>A0ABN7W636</accession>
<comment type="caution">
    <text evidence="1">The sequence shown here is derived from an EMBL/GenBank/DDBJ whole genome shotgun (WGS) entry which is preliminary data.</text>
</comment>
<reference evidence="1 2" key="1">
    <citation type="submission" date="2021-06" db="EMBL/GenBank/DDBJ databases">
        <authorList>
            <person name="Kallberg Y."/>
            <person name="Tangrot J."/>
            <person name="Rosling A."/>
        </authorList>
    </citation>
    <scope>NUCLEOTIDE SEQUENCE [LARGE SCALE GENOMIC DNA]</scope>
    <source>
        <strain evidence="1 2">120-4 pot B 10/14</strain>
    </source>
</reference>
<keyword evidence="2" id="KW-1185">Reference proteome</keyword>
<evidence type="ECO:0000313" key="1">
    <source>
        <dbReference type="EMBL" id="CAG8817512.1"/>
    </source>
</evidence>
<sequence length="88" mass="10511">MKFKYNYLNNQLSKIDPNNPEYSYQIAEENQFTANFVFAKLTTNGKTIYYRKEIPILPANKLPLVIPNQYREIIFEFTEKDIVIKNEK</sequence>
<proteinExistence type="predicted"/>
<dbReference type="EMBL" id="CAJVQB010031852">
    <property type="protein sequence ID" value="CAG8817512.1"/>
    <property type="molecule type" value="Genomic_DNA"/>
</dbReference>